<keyword evidence="3" id="KW-0520">NAD</keyword>
<dbReference type="InterPro" id="IPR009023">
    <property type="entry name" value="HMG_CoA_Rdtase_NAD(P)-bd_sf"/>
</dbReference>
<dbReference type="AlphaFoldDB" id="E7FYA8"/>
<dbReference type="PROSITE" id="PS50065">
    <property type="entry name" value="HMG_COA_REDUCTASE_4"/>
    <property type="match status" value="1"/>
</dbReference>
<dbReference type="PANTHER" id="PTHR10572:SF24">
    <property type="entry name" value="3-HYDROXY-3-METHYLGLUTARYL-COENZYME A REDUCTASE"/>
    <property type="match status" value="1"/>
</dbReference>
<dbReference type="CDD" id="cd00644">
    <property type="entry name" value="HMG-CoA_reductase_classII"/>
    <property type="match status" value="1"/>
</dbReference>
<dbReference type="PANTHER" id="PTHR10572">
    <property type="entry name" value="3-HYDROXY-3-METHYLGLUTARYL-COENZYME A REDUCTASE"/>
    <property type="match status" value="1"/>
</dbReference>
<reference evidence="4" key="1">
    <citation type="submission" date="2011-01" db="EMBL/GenBank/DDBJ databases">
        <authorList>
            <person name="Muzny D."/>
            <person name="Qin X."/>
            <person name="Buhay C."/>
            <person name="Dugan-Rocha S."/>
            <person name="Ding Y."/>
            <person name="Chen G."/>
            <person name="Hawes A."/>
            <person name="Holder M."/>
            <person name="Jhangiani S."/>
            <person name="Johnson A."/>
            <person name="Khan Z."/>
            <person name="Li Z."/>
            <person name="Liu W."/>
            <person name="Liu X."/>
            <person name="Perez L."/>
            <person name="Shen H."/>
            <person name="Wang Q."/>
            <person name="Watt J."/>
            <person name="Xi L."/>
            <person name="Xin Y."/>
            <person name="Zhou J."/>
            <person name="Deng J."/>
            <person name="Jiang H."/>
            <person name="Liu Y."/>
            <person name="Qu J."/>
            <person name="Song X.-Z."/>
            <person name="Zhang L."/>
            <person name="Villasana D."/>
            <person name="Johnson A."/>
            <person name="Liu J."/>
            <person name="Liyanage D."/>
            <person name="Lorensuhewa L."/>
            <person name="Robinson T."/>
            <person name="Song A."/>
            <person name="Song B.-B."/>
            <person name="Dinh H."/>
            <person name="Thornton R."/>
            <person name="Coyle M."/>
            <person name="Francisco L."/>
            <person name="Jackson L."/>
            <person name="Javaid M."/>
            <person name="Korchina V."/>
            <person name="Kovar C."/>
            <person name="Mata R."/>
            <person name="Mathew T."/>
            <person name="Ngo R."/>
            <person name="Nguyen L."/>
            <person name="Nguyen N."/>
            <person name="Okwuonu G."/>
            <person name="Ongeri F."/>
            <person name="Pham C."/>
            <person name="Simmons D."/>
            <person name="Wilczek-Boney K."/>
            <person name="Hale W."/>
            <person name="Jakkamsetti A."/>
            <person name="Pham P."/>
            <person name="Ruth R."/>
            <person name="San Lucas F."/>
            <person name="Warren J."/>
            <person name="Zhang J."/>
            <person name="Zhao Z."/>
            <person name="Zhou C."/>
            <person name="Zhu D."/>
            <person name="Lee S."/>
            <person name="Bess C."/>
            <person name="Blankenburg K."/>
            <person name="Forbes L."/>
            <person name="Fu Q."/>
            <person name="Gubbala S."/>
            <person name="Hirani K."/>
            <person name="Jayaseelan J.C."/>
            <person name="Lara F."/>
            <person name="Munidasa M."/>
            <person name="Palculict T."/>
            <person name="Patil S."/>
            <person name="Pu L.-L."/>
            <person name="Saada N."/>
            <person name="Tang L."/>
            <person name="Weissenberger G."/>
            <person name="Zhu Y."/>
            <person name="Hemphill L."/>
            <person name="Shang Y."/>
            <person name="Youmans B."/>
            <person name="Ayvaz T."/>
            <person name="Ross M."/>
            <person name="Santibanez J."/>
            <person name="Aqrawi P."/>
            <person name="Gross S."/>
            <person name="Joshi V."/>
            <person name="Fowler G."/>
            <person name="Nazareth L."/>
            <person name="Reid J."/>
            <person name="Worley K."/>
            <person name="Petrosino J."/>
            <person name="Highlander S."/>
            <person name="Gibbs R."/>
        </authorList>
    </citation>
    <scope>NUCLEOTIDE SEQUENCE [LARGE SCALE GENOMIC DNA]</scope>
    <source>
        <strain evidence="4">ATCC 19414</strain>
    </source>
</reference>
<dbReference type="GO" id="GO:0015936">
    <property type="term" value="P:coenzyme A metabolic process"/>
    <property type="evidence" value="ECO:0007669"/>
    <property type="project" value="InterPro"/>
</dbReference>
<organism evidence="4 5">
    <name type="scientific">Erysipelothrix rhusiopathiae ATCC 19414</name>
    <dbReference type="NCBI Taxonomy" id="525280"/>
    <lineage>
        <taxon>Bacteria</taxon>
        <taxon>Bacillati</taxon>
        <taxon>Bacillota</taxon>
        <taxon>Erysipelotrichia</taxon>
        <taxon>Erysipelotrichales</taxon>
        <taxon>Erysipelotrichaceae</taxon>
        <taxon>Erysipelothrix</taxon>
    </lineage>
</organism>
<dbReference type="Pfam" id="PF00368">
    <property type="entry name" value="HMG-CoA_red"/>
    <property type="match status" value="1"/>
</dbReference>
<dbReference type="InterPro" id="IPR023074">
    <property type="entry name" value="HMG_CoA_Rdtase_cat_sf"/>
</dbReference>
<proteinExistence type="inferred from homology"/>
<dbReference type="InterPro" id="IPR023076">
    <property type="entry name" value="HMG_CoA_Rdtase_CS"/>
</dbReference>
<gene>
    <name evidence="4" type="primary">mvaA</name>
    <name evidence="4" type="ORF">HMPREF0357_11635</name>
</gene>
<evidence type="ECO:0000256" key="1">
    <source>
        <dbReference type="ARBA" id="ARBA00007661"/>
    </source>
</evidence>
<dbReference type="GO" id="GO:0004420">
    <property type="term" value="F:hydroxymethylglutaryl-CoA reductase (NADPH) activity"/>
    <property type="evidence" value="ECO:0007669"/>
    <property type="project" value="InterPro"/>
</dbReference>
<name>E7FYA8_ERYRH</name>
<keyword evidence="2 3" id="KW-0560">Oxidoreductase</keyword>
<comment type="caution">
    <text evidence="4">The sequence shown here is derived from an EMBL/GenBank/DDBJ whole genome shotgun (WGS) entry which is preliminary data.</text>
</comment>
<dbReference type="EC" id="1.1.1.88" evidence="3"/>
<dbReference type="SUPFAM" id="SSF56542">
    <property type="entry name" value="Substrate-binding domain of HMG-CoA reductase"/>
    <property type="match status" value="1"/>
</dbReference>
<dbReference type="SUPFAM" id="SSF55035">
    <property type="entry name" value="NAD-binding domain of HMG-CoA reductase"/>
    <property type="match status" value="1"/>
</dbReference>
<dbReference type="InterPro" id="IPR002202">
    <property type="entry name" value="HMG_CoA_Rdtase"/>
</dbReference>
<dbReference type="GO" id="GO:0140643">
    <property type="term" value="F:hydroxymethylglutaryl-CoA reductase (NADH) activity"/>
    <property type="evidence" value="ECO:0007669"/>
    <property type="project" value="UniProtKB-EC"/>
</dbReference>
<protein>
    <recommendedName>
        <fullName evidence="3">3-hydroxy-3-methylglutaryl coenzyme A reductase</fullName>
        <shortName evidence="3">HMG-CoA reductase</shortName>
        <ecNumber evidence="3">1.1.1.88</ecNumber>
    </recommendedName>
</protein>
<dbReference type="STRING" id="1648.A2I91_09130"/>
<dbReference type="UniPathway" id="UPA00257">
    <property type="reaction ID" value="UER00367"/>
</dbReference>
<evidence type="ECO:0000313" key="5">
    <source>
        <dbReference type="Proteomes" id="UP000003028"/>
    </source>
</evidence>
<accession>E7FYA8</accession>
<dbReference type="PROSITE" id="PS01192">
    <property type="entry name" value="HMG_COA_REDUCTASE_3"/>
    <property type="match status" value="1"/>
</dbReference>
<dbReference type="NCBIfam" id="TIGR00532">
    <property type="entry name" value="HMG_CoA_R_NAD"/>
    <property type="match status" value="1"/>
</dbReference>
<dbReference type="PRINTS" id="PR00071">
    <property type="entry name" value="HMGCOARDTASE"/>
</dbReference>
<dbReference type="Gene3D" id="3.90.770.10">
    <property type="entry name" value="3-hydroxy-3-methylglutaryl-coenzyme A Reductase, Chain A, domain 2"/>
    <property type="match status" value="2"/>
</dbReference>
<dbReference type="Proteomes" id="UP000003028">
    <property type="component" value="Unassembled WGS sequence"/>
</dbReference>
<sequence>MIFIKGVFIMYNKFYKKTITERRNVLNDQKNYDFDLDIPLSSEIYEHMIENAVTTYEIPMGCAPNFLINNQDYVIPMVTEEPSVIAAASNAAKIMKHNGGIHARIYKRNMIGQIAFANPHNQIAMIQYLDDNRDLLFKIAHDAYPSIVKRGGGLRHIHTAFINKPHKTPFLIVYCTIDTQEAMGANMMNTILEAIGNHLESVFDEHPLMAILSNLATECLAEARVIIDPQTLRFPDDIALRIQQASHLAEVDPYRAATHNKGIMNGIDAVVIATGNDWRAIEASVHSYASLTGSYQPLATWCINSDNMIEGTIKLPLPIGTVGGSIAIHPKAQLSRKILGYQNAEELMMILASVGLAQNFAALYALTTVGIQNGHMKLQAKSLALAVGCPSEDVDRLVAKLLKEPKLNQDVAKKLLQEL</sequence>
<dbReference type="Gene3D" id="1.10.8.660">
    <property type="match status" value="1"/>
</dbReference>
<dbReference type="InterPro" id="IPR009029">
    <property type="entry name" value="HMG_CoA_Rdtase_sub-bd_dom_sf"/>
</dbReference>
<evidence type="ECO:0000256" key="2">
    <source>
        <dbReference type="ARBA" id="ARBA00023002"/>
    </source>
</evidence>
<evidence type="ECO:0000256" key="3">
    <source>
        <dbReference type="RuleBase" id="RU361219"/>
    </source>
</evidence>
<comment type="catalytic activity">
    <reaction evidence="3">
        <text>(R)-mevalonate + 2 NAD(+) + CoA = (3S)-3-hydroxy-3-methylglutaryl-CoA + 2 NADH + 2 H(+)</text>
        <dbReference type="Rhea" id="RHEA:14833"/>
        <dbReference type="ChEBI" id="CHEBI:15378"/>
        <dbReference type="ChEBI" id="CHEBI:36464"/>
        <dbReference type="ChEBI" id="CHEBI:43074"/>
        <dbReference type="ChEBI" id="CHEBI:57287"/>
        <dbReference type="ChEBI" id="CHEBI:57540"/>
        <dbReference type="ChEBI" id="CHEBI:57945"/>
        <dbReference type="EC" id="1.1.1.88"/>
    </reaction>
</comment>
<comment type="pathway">
    <text evidence="3">Metabolic intermediate metabolism; (R)-mevalonate degradation; (S)-3-hydroxy-3-methylglutaryl-CoA from (R)-mevalonate: step 1/1.</text>
</comment>
<keyword evidence="5" id="KW-1185">Reference proteome</keyword>
<dbReference type="EMBL" id="ACLK02000003">
    <property type="protein sequence ID" value="EFY08482.1"/>
    <property type="molecule type" value="Genomic_DNA"/>
</dbReference>
<comment type="similarity">
    <text evidence="1 3">Belongs to the HMG-CoA reductase family.</text>
</comment>
<evidence type="ECO:0000313" key="4">
    <source>
        <dbReference type="EMBL" id="EFY08482.1"/>
    </source>
</evidence>
<dbReference type="InterPro" id="IPR004553">
    <property type="entry name" value="HMG_CoA_Rdtase_bac-typ"/>
</dbReference>